<organism evidence="2 3">
    <name type="scientific">Hibiscus sabdariffa</name>
    <name type="common">roselle</name>
    <dbReference type="NCBI Taxonomy" id="183260"/>
    <lineage>
        <taxon>Eukaryota</taxon>
        <taxon>Viridiplantae</taxon>
        <taxon>Streptophyta</taxon>
        <taxon>Embryophyta</taxon>
        <taxon>Tracheophyta</taxon>
        <taxon>Spermatophyta</taxon>
        <taxon>Magnoliopsida</taxon>
        <taxon>eudicotyledons</taxon>
        <taxon>Gunneridae</taxon>
        <taxon>Pentapetalae</taxon>
        <taxon>rosids</taxon>
        <taxon>malvids</taxon>
        <taxon>Malvales</taxon>
        <taxon>Malvaceae</taxon>
        <taxon>Malvoideae</taxon>
        <taxon>Hibiscus</taxon>
    </lineage>
</organism>
<gene>
    <name evidence="2" type="ORF">V6N12_049691</name>
</gene>
<protein>
    <submittedName>
        <fullName evidence="2">Uncharacterized protein</fullName>
    </submittedName>
</protein>
<feature type="compositionally biased region" description="Acidic residues" evidence="1">
    <location>
        <begin position="42"/>
        <end position="54"/>
    </location>
</feature>
<reference evidence="2 3" key="1">
    <citation type="journal article" date="2024" name="G3 (Bethesda)">
        <title>Genome assembly of Hibiscus sabdariffa L. provides insights into metabolisms of medicinal natural products.</title>
        <authorList>
            <person name="Kim T."/>
        </authorList>
    </citation>
    <scope>NUCLEOTIDE SEQUENCE [LARGE SCALE GENOMIC DNA]</scope>
    <source>
        <strain evidence="2">TK-2024</strain>
        <tissue evidence="2">Old leaves</tissue>
    </source>
</reference>
<accession>A0ABR2GA93</accession>
<proteinExistence type="predicted"/>
<keyword evidence="3" id="KW-1185">Reference proteome</keyword>
<dbReference type="EMBL" id="JBBPBM010000001">
    <property type="protein sequence ID" value="KAK8599819.1"/>
    <property type="molecule type" value="Genomic_DNA"/>
</dbReference>
<evidence type="ECO:0000313" key="2">
    <source>
        <dbReference type="EMBL" id="KAK8599819.1"/>
    </source>
</evidence>
<evidence type="ECO:0000256" key="1">
    <source>
        <dbReference type="SAM" id="MobiDB-lite"/>
    </source>
</evidence>
<sequence>MILIAIECLHKIDEELDFVVEGQVCPIRVQEDEFQIIKIGDGDEDEERKDDGESENVAQSSPPGSCKEVTSPHVKSRNNTGGIIVSKSFSGGEPDRWQDNRLWEVTQRLNIWVNDS</sequence>
<comment type="caution">
    <text evidence="2">The sequence shown here is derived from an EMBL/GenBank/DDBJ whole genome shotgun (WGS) entry which is preliminary data.</text>
</comment>
<dbReference type="Proteomes" id="UP001472677">
    <property type="component" value="Unassembled WGS sequence"/>
</dbReference>
<feature type="region of interest" description="Disordered" evidence="1">
    <location>
        <begin position="36"/>
        <end position="91"/>
    </location>
</feature>
<name>A0ABR2GA93_9ROSI</name>
<evidence type="ECO:0000313" key="3">
    <source>
        <dbReference type="Proteomes" id="UP001472677"/>
    </source>
</evidence>